<evidence type="ECO:0000313" key="2">
    <source>
        <dbReference type="EMBL" id="BCD98169.1"/>
    </source>
</evidence>
<reference evidence="2 3" key="1">
    <citation type="journal article" date="2022" name="IScience">
        <title>An ultrasensitive nanofiber-based assay for enzymatic hydrolysis and deep-sea microbial degradation of cellulose.</title>
        <authorList>
            <person name="Tsudome M."/>
            <person name="Tachioka M."/>
            <person name="Miyazaki M."/>
            <person name="Uchimura K."/>
            <person name="Tsuda M."/>
            <person name="Takaki Y."/>
            <person name="Deguchi S."/>
        </authorList>
    </citation>
    <scope>NUCLEOTIDE SEQUENCE [LARGE SCALE GENOMIC DNA]</scope>
    <source>
        <strain evidence="2 3">GE09</strain>
    </source>
</reference>
<dbReference type="KEGG" id="marq:MARGE09_P2370"/>
<dbReference type="Proteomes" id="UP001320119">
    <property type="component" value="Chromosome"/>
</dbReference>
<organism evidence="2 3">
    <name type="scientific">Marinagarivorans cellulosilyticus</name>
    <dbReference type="NCBI Taxonomy" id="2721545"/>
    <lineage>
        <taxon>Bacteria</taxon>
        <taxon>Pseudomonadati</taxon>
        <taxon>Pseudomonadota</taxon>
        <taxon>Gammaproteobacteria</taxon>
        <taxon>Cellvibrionales</taxon>
        <taxon>Cellvibrionaceae</taxon>
        <taxon>Marinagarivorans</taxon>
    </lineage>
</organism>
<dbReference type="RefSeq" id="WP_236982347.1">
    <property type="nucleotide sequence ID" value="NZ_AP023086.1"/>
</dbReference>
<sequence length="191" mass="20952">MQGTFVQIAIFIINTLATLYVGAVLLRFLLQIVRADFYNPLSQLIVKVTNPLLKPLRKVIPGMGGFDIAALVLAFIAQIIFIWLIQLVAGGAVGLYGGLIFIWALLALLMLILGIYMISMFIVAIASFIAPYSSNFALLLMRQIIEPICVPVRKLIPPMGGFDFSFMAVAMGIYILRMLVMGVAHSYGIPL</sequence>
<gene>
    <name evidence="2" type="ORF">MARGE09_P2370</name>
</gene>
<evidence type="ECO:0000313" key="3">
    <source>
        <dbReference type="Proteomes" id="UP001320119"/>
    </source>
</evidence>
<keyword evidence="1" id="KW-1133">Transmembrane helix</keyword>
<proteinExistence type="predicted"/>
<dbReference type="EMBL" id="AP023086">
    <property type="protein sequence ID" value="BCD98169.1"/>
    <property type="molecule type" value="Genomic_DNA"/>
</dbReference>
<keyword evidence="3" id="KW-1185">Reference proteome</keyword>
<keyword evidence="1" id="KW-0472">Membrane</keyword>
<protein>
    <submittedName>
        <fullName evidence="2">YggT family protein</fullName>
    </submittedName>
</protein>
<feature type="transmembrane region" description="Helical" evidence="1">
    <location>
        <begin position="164"/>
        <end position="184"/>
    </location>
</feature>
<dbReference type="InterPro" id="IPR003425">
    <property type="entry name" value="CCB3/YggT"/>
</dbReference>
<evidence type="ECO:0000256" key="1">
    <source>
        <dbReference type="SAM" id="Phobius"/>
    </source>
</evidence>
<feature type="transmembrane region" description="Helical" evidence="1">
    <location>
        <begin position="120"/>
        <end position="144"/>
    </location>
</feature>
<accession>A0AAN1WIE5</accession>
<feature type="transmembrane region" description="Helical" evidence="1">
    <location>
        <begin position="91"/>
        <end position="113"/>
    </location>
</feature>
<dbReference type="GO" id="GO:0016020">
    <property type="term" value="C:membrane"/>
    <property type="evidence" value="ECO:0007669"/>
    <property type="project" value="InterPro"/>
</dbReference>
<feature type="transmembrane region" description="Helical" evidence="1">
    <location>
        <begin position="64"/>
        <end position="85"/>
    </location>
</feature>
<keyword evidence="1" id="KW-0812">Transmembrane</keyword>
<feature type="transmembrane region" description="Helical" evidence="1">
    <location>
        <begin position="6"/>
        <end position="30"/>
    </location>
</feature>
<dbReference type="Pfam" id="PF02325">
    <property type="entry name" value="CCB3_YggT"/>
    <property type="match status" value="2"/>
</dbReference>
<name>A0AAN1WIE5_9GAMM</name>
<dbReference type="AlphaFoldDB" id="A0AAN1WIE5"/>